<evidence type="ECO:0000256" key="7">
    <source>
        <dbReference type="ARBA" id="ARBA00023136"/>
    </source>
</evidence>
<dbReference type="InterPro" id="IPR006667">
    <property type="entry name" value="SLC41_membr_dom"/>
</dbReference>
<evidence type="ECO:0000256" key="4">
    <source>
        <dbReference type="ARBA" id="ARBA00022692"/>
    </source>
</evidence>
<dbReference type="GeneID" id="40320233"/>
<accession>A0A422P1K8</accession>
<dbReference type="PANTHER" id="PTHR41394:SF5">
    <property type="entry name" value="SLC41A_MGTE INTEGRAL MEMBRANE DOMAIN-CONTAINING PROTEIN"/>
    <property type="match status" value="1"/>
</dbReference>
<comment type="caution">
    <text evidence="10">The sequence shown here is derived from an EMBL/GenBank/DDBJ whole genome shotgun (WGS) entry which is preliminary data.</text>
</comment>
<feature type="transmembrane region" description="Helical" evidence="8">
    <location>
        <begin position="197"/>
        <end position="219"/>
    </location>
</feature>
<comment type="similarity">
    <text evidence="2">Belongs to the SLC41A transporter family.</text>
</comment>
<feature type="transmembrane region" description="Helical" evidence="8">
    <location>
        <begin position="86"/>
        <end position="110"/>
    </location>
</feature>
<sequence>MEMAEPGIASVPVNPKVGLVDAMEEEHVVHYSVQEELPRTYLHLGFRGIFDVVCQRTVVLVVLLLIQSLSQFILEMYEGLISRHVIIPMFLTMIIGAGGNAGNQSAVRCITGLTTREFRRSDFLLVLRKEVLCGLIISSLLTLVGFARVYYFYWGQFYSTIAISLSLFCVITISVLFGTTLPFLFQFVGINREHAAPCIQVLMDITGVFITCFLCSLVIPSSESSGGNSGK</sequence>
<keyword evidence="7 8" id="KW-0472">Membrane</keyword>
<dbReference type="Pfam" id="PF01769">
    <property type="entry name" value="MgtE"/>
    <property type="match status" value="1"/>
</dbReference>
<dbReference type="GO" id="GO:0016020">
    <property type="term" value="C:membrane"/>
    <property type="evidence" value="ECO:0007669"/>
    <property type="project" value="UniProtKB-SubCell"/>
</dbReference>
<dbReference type="RefSeq" id="XP_029226400.1">
    <property type="nucleotide sequence ID" value="XM_029373497.1"/>
</dbReference>
<keyword evidence="11" id="KW-1185">Reference proteome</keyword>
<dbReference type="PANTHER" id="PTHR41394">
    <property type="entry name" value="MAGNESIUM TRANSPORTER MGTE"/>
    <property type="match status" value="1"/>
</dbReference>
<dbReference type="InterPro" id="IPR036739">
    <property type="entry name" value="SLC41_membr_dom_sf"/>
</dbReference>
<feature type="transmembrane region" description="Helical" evidence="8">
    <location>
        <begin position="57"/>
        <end position="74"/>
    </location>
</feature>
<evidence type="ECO:0000256" key="1">
    <source>
        <dbReference type="ARBA" id="ARBA00004141"/>
    </source>
</evidence>
<dbReference type="EMBL" id="MKKU01000457">
    <property type="protein sequence ID" value="RNF11587.1"/>
    <property type="molecule type" value="Genomic_DNA"/>
</dbReference>
<dbReference type="SUPFAM" id="SSF161093">
    <property type="entry name" value="MgtE membrane domain-like"/>
    <property type="match status" value="1"/>
</dbReference>
<evidence type="ECO:0000256" key="2">
    <source>
        <dbReference type="ARBA" id="ARBA00009749"/>
    </source>
</evidence>
<keyword evidence="6 8" id="KW-1133">Transmembrane helix</keyword>
<dbReference type="GO" id="GO:0008324">
    <property type="term" value="F:monoatomic cation transmembrane transporter activity"/>
    <property type="evidence" value="ECO:0007669"/>
    <property type="project" value="InterPro"/>
</dbReference>
<feature type="transmembrane region" description="Helical" evidence="8">
    <location>
        <begin position="131"/>
        <end position="151"/>
    </location>
</feature>
<dbReference type="Gene3D" id="1.10.357.20">
    <property type="entry name" value="SLC41 divalent cation transporters, integral membrane domain"/>
    <property type="match status" value="1"/>
</dbReference>
<keyword evidence="3" id="KW-0813">Transport</keyword>
<dbReference type="OrthoDB" id="48232at2759"/>
<evidence type="ECO:0000256" key="5">
    <source>
        <dbReference type="ARBA" id="ARBA00022842"/>
    </source>
</evidence>
<dbReference type="AlphaFoldDB" id="A0A422P1K8"/>
<reference evidence="10 11" key="1">
    <citation type="journal article" date="2018" name="BMC Genomics">
        <title>Genomic comparison of Trypanosoma conorhini and Trypanosoma rangeli to Trypanosoma cruzi strains of high and low virulence.</title>
        <authorList>
            <person name="Bradwell K.R."/>
            <person name="Koparde V.N."/>
            <person name="Matveyev A.V."/>
            <person name="Serrano M.G."/>
            <person name="Alves J.M."/>
            <person name="Parikh H."/>
            <person name="Huang B."/>
            <person name="Lee V."/>
            <person name="Espinosa-Alvarez O."/>
            <person name="Ortiz P.A."/>
            <person name="Costa-Martins A.G."/>
            <person name="Teixeira M.M."/>
            <person name="Buck G.A."/>
        </authorList>
    </citation>
    <scope>NUCLEOTIDE SEQUENCE [LARGE SCALE GENOMIC DNA]</scope>
    <source>
        <strain evidence="10 11">025E</strain>
    </source>
</reference>
<dbReference type="Proteomes" id="UP000284403">
    <property type="component" value="Unassembled WGS sequence"/>
</dbReference>
<keyword evidence="4 8" id="KW-0812">Transmembrane</keyword>
<evidence type="ECO:0000256" key="3">
    <source>
        <dbReference type="ARBA" id="ARBA00022448"/>
    </source>
</evidence>
<keyword evidence="5" id="KW-0460">Magnesium</keyword>
<comment type="subcellular location">
    <subcellularLocation>
        <location evidence="1">Membrane</location>
        <topology evidence="1">Multi-pass membrane protein</topology>
    </subcellularLocation>
</comment>
<organism evidence="10 11">
    <name type="scientific">Trypanosoma conorhini</name>
    <dbReference type="NCBI Taxonomy" id="83891"/>
    <lineage>
        <taxon>Eukaryota</taxon>
        <taxon>Discoba</taxon>
        <taxon>Euglenozoa</taxon>
        <taxon>Kinetoplastea</taxon>
        <taxon>Metakinetoplastina</taxon>
        <taxon>Trypanosomatida</taxon>
        <taxon>Trypanosomatidae</taxon>
        <taxon>Trypanosoma</taxon>
    </lineage>
</organism>
<name>A0A422P1K8_9TRYP</name>
<evidence type="ECO:0000313" key="11">
    <source>
        <dbReference type="Proteomes" id="UP000284403"/>
    </source>
</evidence>
<gene>
    <name evidence="10" type="ORF">Tco025E_06622</name>
</gene>
<proteinExistence type="inferred from homology"/>
<evidence type="ECO:0000256" key="8">
    <source>
        <dbReference type="SAM" id="Phobius"/>
    </source>
</evidence>
<evidence type="ECO:0000313" key="10">
    <source>
        <dbReference type="EMBL" id="RNF11587.1"/>
    </source>
</evidence>
<evidence type="ECO:0000256" key="6">
    <source>
        <dbReference type="ARBA" id="ARBA00022989"/>
    </source>
</evidence>
<feature type="transmembrane region" description="Helical" evidence="8">
    <location>
        <begin position="157"/>
        <end position="185"/>
    </location>
</feature>
<feature type="domain" description="SLC41A/MgtE integral membrane" evidence="9">
    <location>
        <begin position="92"/>
        <end position="212"/>
    </location>
</feature>
<evidence type="ECO:0000259" key="9">
    <source>
        <dbReference type="Pfam" id="PF01769"/>
    </source>
</evidence>
<protein>
    <submittedName>
        <fullName evidence="10">Mg++ transporter</fullName>
    </submittedName>
</protein>